<dbReference type="GO" id="GO:0051301">
    <property type="term" value="P:cell division"/>
    <property type="evidence" value="ECO:0007669"/>
    <property type="project" value="TreeGrafter"/>
</dbReference>
<feature type="repeat" description="TPR" evidence="6">
    <location>
        <begin position="127"/>
        <end position="160"/>
    </location>
</feature>
<evidence type="ECO:0000256" key="3">
    <source>
        <dbReference type="ARBA" id="ARBA00022803"/>
    </source>
</evidence>
<reference evidence="8 9" key="1">
    <citation type="submission" date="2017-10" db="EMBL/GenBank/DDBJ databases">
        <title>Comparative genomics in systemic dimorphic fungi from Ajellomycetaceae.</title>
        <authorList>
            <person name="Munoz J.F."/>
            <person name="Mcewen J.G."/>
            <person name="Clay O.K."/>
            <person name="Cuomo C.A."/>
        </authorList>
    </citation>
    <scope>NUCLEOTIDE SEQUENCE [LARGE SCALE GENOMIC DNA]</scope>
    <source>
        <strain evidence="8 9">UAMH5409</strain>
    </source>
</reference>
<keyword evidence="3 6" id="KW-0802">TPR repeat</keyword>
<dbReference type="Pfam" id="PF07719">
    <property type="entry name" value="TPR_2"/>
    <property type="match status" value="1"/>
</dbReference>
<dbReference type="AlphaFoldDB" id="A0A2B7XNQ5"/>
<dbReference type="PANTHER" id="PTHR12558:SF13">
    <property type="entry name" value="CELL DIVISION CYCLE PROTEIN 27 HOMOLOG"/>
    <property type="match status" value="1"/>
</dbReference>
<dbReference type="Proteomes" id="UP000223968">
    <property type="component" value="Unassembled WGS sequence"/>
</dbReference>
<evidence type="ECO:0000256" key="1">
    <source>
        <dbReference type="ARBA" id="ARBA00004123"/>
    </source>
</evidence>
<proteinExistence type="inferred from homology"/>
<dbReference type="SUPFAM" id="SSF48452">
    <property type="entry name" value="TPR-like"/>
    <property type="match status" value="3"/>
</dbReference>
<feature type="repeat" description="TPR" evidence="6">
    <location>
        <begin position="622"/>
        <end position="655"/>
    </location>
</feature>
<dbReference type="InterPro" id="IPR013105">
    <property type="entry name" value="TPR_2"/>
</dbReference>
<name>A0A2B7XNQ5_9EURO</name>
<sequence length="813" mass="89894">MAPSAPHISSQLRQLIYYHLDNNLIRNALFLAGRLHAFEPRSSEASYLLALCHLQSGQSKAAWEYSRNSGSRGTHAGCSYVYAQACLDLGKYIEGITALERSRGLWASKNNWNKHSETRRQHLPDAAACLCLQGKLWHAHKDLHKAVDCYVEALKLNPFLWDAFLGLCQTGANIRVPNIYKMSPEMLAMLPSSPISESSPTFEKLPQTNGPLQAQPNINHNLDPFTSFSARADAGNGSSALWEKLNGSNVSVVSVSAPAPEGLETPIAQSDSDDFRTGGSGTTSGDPTWDPPLAPARKNRTIQTLGLDYGADPPPKMKTTAMKSRSKLRPDPEDANPVAVTRETAVPVVGGGERKRTVSGQVAHQTTSQPPEPGAPQRRSVRLFNQIRPTTSKFSTASGAFGVREGREIKKVKATGAKSRNPSGSTMGRVVSGNRKAVPEGMDIDSKECRGVPISAVPNGVVGGQAKNTLPDKTKDIEALNWILDLFAKLAEGCSALTMYKCQEAIQIFNTLPQSQRETPWVLSQIGRAYYEQALYAEAEKYFIRVKTIAPSRLEDMEVYSTVLWHLKNEVELAYLAHELMEVDRLSPQAWCAIGNSFSLQSEHDHALKCFKRATQLDPSFAYAFTLQGHEYVSNEEYDKALDAYRHGISADSRHYNAWYGIGKVYEKMGKYKFAEQHYRTASNINPTNAVLVWCIGLVLERMGNQKAALLQYGRACTLAPQSVLARLRKARVLMKLNELKLAHVELKILKDLAPDEPNVHYLLGKLYKMLHDKANAIKHFTTALNLDPKAAQFIKDAMESLENPDDDDEDMG</sequence>
<dbReference type="PROSITE" id="PS50005">
    <property type="entry name" value="TPR"/>
    <property type="match status" value="6"/>
</dbReference>
<feature type="repeat" description="TPR" evidence="6">
    <location>
        <begin position="520"/>
        <end position="553"/>
    </location>
</feature>
<accession>A0A2B7XNQ5</accession>
<feature type="compositionally biased region" description="Polar residues" evidence="7">
    <location>
        <begin position="358"/>
        <end position="369"/>
    </location>
</feature>
<dbReference type="InterPro" id="IPR019734">
    <property type="entry name" value="TPR_rpt"/>
</dbReference>
<dbReference type="GO" id="GO:0005680">
    <property type="term" value="C:anaphase-promoting complex"/>
    <property type="evidence" value="ECO:0007669"/>
    <property type="project" value="TreeGrafter"/>
</dbReference>
<dbReference type="EMBL" id="PDNB01000046">
    <property type="protein sequence ID" value="PGH13394.1"/>
    <property type="molecule type" value="Genomic_DNA"/>
</dbReference>
<feature type="repeat" description="TPR" evidence="6">
    <location>
        <begin position="588"/>
        <end position="621"/>
    </location>
</feature>
<evidence type="ECO:0000313" key="9">
    <source>
        <dbReference type="Proteomes" id="UP000223968"/>
    </source>
</evidence>
<dbReference type="SMART" id="SM00028">
    <property type="entry name" value="TPR"/>
    <property type="match status" value="7"/>
</dbReference>
<evidence type="ECO:0000256" key="2">
    <source>
        <dbReference type="ARBA" id="ARBA00022737"/>
    </source>
</evidence>
<dbReference type="GO" id="GO:0031145">
    <property type="term" value="P:anaphase-promoting complex-dependent catabolic process"/>
    <property type="evidence" value="ECO:0007669"/>
    <property type="project" value="TreeGrafter"/>
</dbReference>
<dbReference type="Pfam" id="PF12895">
    <property type="entry name" value="ANAPC3"/>
    <property type="match status" value="1"/>
</dbReference>
<comment type="similarity">
    <text evidence="5">Belongs to the APC3/CDC27 family.</text>
</comment>
<evidence type="ECO:0000256" key="4">
    <source>
        <dbReference type="ARBA" id="ARBA00023242"/>
    </source>
</evidence>
<feature type="region of interest" description="Disordered" evidence="7">
    <location>
        <begin position="352"/>
        <end position="378"/>
    </location>
</feature>
<protein>
    <recommendedName>
        <fullName evidence="10">Protein bimA</fullName>
    </recommendedName>
</protein>
<gene>
    <name evidence="8" type="ORF">AJ79_03673</name>
</gene>
<dbReference type="OrthoDB" id="329563at2759"/>
<dbReference type="GO" id="GO:0005737">
    <property type="term" value="C:cytoplasm"/>
    <property type="evidence" value="ECO:0007669"/>
    <property type="project" value="TreeGrafter"/>
</dbReference>
<evidence type="ECO:0000313" key="8">
    <source>
        <dbReference type="EMBL" id="PGH13394.1"/>
    </source>
</evidence>
<keyword evidence="9" id="KW-1185">Reference proteome</keyword>
<dbReference type="PANTHER" id="PTHR12558">
    <property type="entry name" value="CELL DIVISION CYCLE 16,23,27"/>
    <property type="match status" value="1"/>
</dbReference>
<feature type="repeat" description="TPR" evidence="6">
    <location>
        <begin position="758"/>
        <end position="791"/>
    </location>
</feature>
<feature type="repeat" description="TPR" evidence="6">
    <location>
        <begin position="656"/>
        <end position="689"/>
    </location>
</feature>
<evidence type="ECO:0008006" key="10">
    <source>
        <dbReference type="Google" id="ProtNLM"/>
    </source>
</evidence>
<dbReference type="InterPro" id="IPR011990">
    <property type="entry name" value="TPR-like_helical_dom_sf"/>
</dbReference>
<keyword evidence="2" id="KW-0677">Repeat</keyword>
<dbReference type="Pfam" id="PF00515">
    <property type="entry name" value="TPR_1"/>
    <property type="match status" value="2"/>
</dbReference>
<dbReference type="STRING" id="1447875.A0A2B7XNQ5"/>
<organism evidence="8 9">
    <name type="scientific">Helicocarpus griseus UAMH5409</name>
    <dbReference type="NCBI Taxonomy" id="1447875"/>
    <lineage>
        <taxon>Eukaryota</taxon>
        <taxon>Fungi</taxon>
        <taxon>Dikarya</taxon>
        <taxon>Ascomycota</taxon>
        <taxon>Pezizomycotina</taxon>
        <taxon>Eurotiomycetes</taxon>
        <taxon>Eurotiomycetidae</taxon>
        <taxon>Onygenales</taxon>
        <taxon>Ajellomycetaceae</taxon>
        <taxon>Helicocarpus</taxon>
    </lineage>
</organism>
<keyword evidence="4" id="KW-0539">Nucleus</keyword>
<dbReference type="FunFam" id="1.25.40.10:FF:000018">
    <property type="entry name" value="Cell division cycle protein 27 homolog B"/>
    <property type="match status" value="1"/>
</dbReference>
<evidence type="ECO:0000256" key="7">
    <source>
        <dbReference type="SAM" id="MobiDB-lite"/>
    </source>
</evidence>
<dbReference type="Gene3D" id="1.25.40.10">
    <property type="entry name" value="Tetratricopeptide repeat domain"/>
    <property type="match status" value="4"/>
</dbReference>
<comment type="subcellular location">
    <subcellularLocation>
        <location evidence="1">Nucleus</location>
    </subcellularLocation>
</comment>
<evidence type="ECO:0000256" key="5">
    <source>
        <dbReference type="ARBA" id="ARBA00038210"/>
    </source>
</evidence>
<comment type="caution">
    <text evidence="8">The sequence shown here is derived from an EMBL/GenBank/DDBJ whole genome shotgun (WGS) entry which is preliminary data.</text>
</comment>
<feature type="region of interest" description="Disordered" evidence="7">
    <location>
        <begin position="260"/>
        <end position="336"/>
    </location>
</feature>
<evidence type="ECO:0000256" key="6">
    <source>
        <dbReference type="PROSITE-ProRule" id="PRU00339"/>
    </source>
</evidence>
<dbReference type="GO" id="GO:0007091">
    <property type="term" value="P:metaphase/anaphase transition of mitotic cell cycle"/>
    <property type="evidence" value="ECO:0007669"/>
    <property type="project" value="TreeGrafter"/>
</dbReference>
<dbReference type="GO" id="GO:0016567">
    <property type="term" value="P:protein ubiquitination"/>
    <property type="evidence" value="ECO:0007669"/>
    <property type="project" value="TreeGrafter"/>
</dbReference>